<keyword evidence="1" id="KW-0547">Nucleotide-binding</keyword>
<dbReference type="InterPro" id="IPR027417">
    <property type="entry name" value="P-loop_NTPase"/>
</dbReference>
<evidence type="ECO:0000259" key="3">
    <source>
        <dbReference type="PROSITE" id="PS50837"/>
    </source>
</evidence>
<dbReference type="Pfam" id="PF22733">
    <property type="entry name" value="NNH1"/>
    <property type="match status" value="1"/>
</dbReference>
<keyword evidence="2" id="KW-0067">ATP-binding</keyword>
<dbReference type="Pfam" id="PF05729">
    <property type="entry name" value="NACHT"/>
    <property type="match status" value="1"/>
</dbReference>
<proteinExistence type="predicted"/>
<feature type="domain" description="NACHT" evidence="3">
    <location>
        <begin position="275"/>
        <end position="610"/>
    </location>
</feature>
<dbReference type="GO" id="GO:0005524">
    <property type="term" value="F:ATP binding"/>
    <property type="evidence" value="ECO:0007669"/>
    <property type="project" value="UniProtKB-KW"/>
</dbReference>
<dbReference type="SUPFAM" id="SSF52540">
    <property type="entry name" value="P-loop containing nucleoside triphosphate hydrolases"/>
    <property type="match status" value="1"/>
</dbReference>
<dbReference type="Gene3D" id="3.80.10.10">
    <property type="entry name" value="Ribonuclease Inhibitor"/>
    <property type="match status" value="1"/>
</dbReference>
<evidence type="ECO:0000313" key="5">
    <source>
        <dbReference type="Proteomes" id="UP000533598"/>
    </source>
</evidence>
<keyword evidence="5" id="KW-1185">Reference proteome</keyword>
<dbReference type="Gene3D" id="3.40.50.300">
    <property type="entry name" value="P-loop containing nucleotide triphosphate hydrolases"/>
    <property type="match status" value="1"/>
</dbReference>
<dbReference type="PANTHER" id="PTHR46844">
    <property type="entry name" value="SLR5058 PROTEIN"/>
    <property type="match status" value="1"/>
</dbReference>
<reference evidence="4 5" key="1">
    <citation type="submission" date="2020-08" db="EMBL/GenBank/DDBJ databases">
        <title>Sequencing the genomes of 1000 actinobacteria strains.</title>
        <authorList>
            <person name="Klenk H.-P."/>
        </authorList>
    </citation>
    <scope>NUCLEOTIDE SEQUENCE [LARGE SCALE GENOMIC DNA]</scope>
    <source>
        <strain evidence="4 5">DSM 44230</strain>
    </source>
</reference>
<sequence length="1055" mass="117169">MLNEAALAVGRQVVRHVLRTWLSQRRAEADRRLPLAELITVAVPDAFSRRKLERRLADIGDQAAHRLQPWYDVEFRHLPEHERQAALAAVADALGEADLSDRTLFEADLDPAKLARLVRDRVPSAVLRAGLSDAAADLYSAVLDESCMALVSVVRQLPAFGERADAEFLSRFSSVAEKIELLLHRLPRTSLDAPHGSGQDAEFRRRYLGFLSETLDELELFGVDTRRYRPRTSVSVAYLSLSVTRSVDEDDDWSGRGWESADGGLRVESALADRSRTLLRGDAGSGKTTLMQWLAVSAARGTFTDKLASWNNLVPFLVRLRAYADAELPEPQDLVAANAGPIAGLAPTGWVHRLLSDGHALLLVDGVDELTADRRPRVRRWLKGLLVAYPDLRVVVTARPSAADRGWLDAEGFRAVRLEPMTPLDIAEFTARWHEAIRGAALPCEPEELDEYRTALLRHLESRPALRMLATNPLLCALLCALNLDRRKQLPPDRMKLYEAALELLLDRRDAEREVPAAQELSLEGATKLGVLQYLAWSLSMCGRTQLDLDAAVEHVQRALARMPSVDLHPATVLQHLLERSGVLREPVEGKVDFIHRTFQEYLTGKEIAENHLAGFLVGQAHLDTWRETVVLAAGHCSVPLRAELLDGILDRADAERRHARKLRLLAVSCLETTHTVPEEVAARVDAVLEQLVPPRDSREVRSLVLAGEQVLRKLPSTLDGLSDAVATACVEAAALINGPGGLRVLSRYASDPRISVQRDLAWAWRHFDPEEYAIQVLGKAPLPGGSAMVQEYNQIPHLHHLRNLRWTRIDIRNPSRNDLDFLAGVPRLRSLNHHNDPEADLHELAEHPELAYLRLYNPCAGLGFLASLPRLRTLELWYPPITDLWFVADLPELRELALADCADLREISGVATARNLETLRLHGAVSLTDLAPLELLPALTELHLIMSELPGGLAGLGSVLPRLTWLSLNNTPVDDLAPLTGGKLVDLDLGYTKVADLTPLAGLDTLRRLNLQDSHQHDLAPLAGLSQRMNLLLLHDQEVRNLDKLGPNIRIVRR</sequence>
<comment type="caution">
    <text evidence="4">The sequence shown here is derived from an EMBL/GenBank/DDBJ whole genome shotgun (WGS) entry which is preliminary data.</text>
</comment>
<evidence type="ECO:0000256" key="1">
    <source>
        <dbReference type="ARBA" id="ARBA00022741"/>
    </source>
</evidence>
<dbReference type="InterPro" id="IPR054547">
    <property type="entry name" value="NNH1"/>
</dbReference>
<accession>A0A7W7FQ80</accession>
<gene>
    <name evidence="4" type="ORF">HNR67_000030</name>
</gene>
<evidence type="ECO:0000256" key="2">
    <source>
        <dbReference type="ARBA" id="ARBA00022840"/>
    </source>
</evidence>
<evidence type="ECO:0000313" key="4">
    <source>
        <dbReference type="EMBL" id="MBB4673912.1"/>
    </source>
</evidence>
<dbReference type="PANTHER" id="PTHR46844:SF1">
    <property type="entry name" value="SLR5058 PROTEIN"/>
    <property type="match status" value="1"/>
</dbReference>
<dbReference type="Proteomes" id="UP000533598">
    <property type="component" value="Unassembled WGS sequence"/>
</dbReference>
<dbReference type="PROSITE" id="PS50837">
    <property type="entry name" value="NACHT"/>
    <property type="match status" value="1"/>
</dbReference>
<dbReference type="InterPro" id="IPR032675">
    <property type="entry name" value="LRR_dom_sf"/>
</dbReference>
<dbReference type="RefSeq" id="WP_184999970.1">
    <property type="nucleotide sequence ID" value="NZ_BAAAUI010000013.1"/>
</dbReference>
<organism evidence="4 5">
    <name type="scientific">Crossiella cryophila</name>
    <dbReference type="NCBI Taxonomy" id="43355"/>
    <lineage>
        <taxon>Bacteria</taxon>
        <taxon>Bacillati</taxon>
        <taxon>Actinomycetota</taxon>
        <taxon>Actinomycetes</taxon>
        <taxon>Pseudonocardiales</taxon>
        <taxon>Pseudonocardiaceae</taxon>
        <taxon>Crossiella</taxon>
    </lineage>
</organism>
<dbReference type="InterPro" id="IPR007111">
    <property type="entry name" value="NACHT_NTPase"/>
</dbReference>
<dbReference type="SUPFAM" id="SSF52058">
    <property type="entry name" value="L domain-like"/>
    <property type="match status" value="1"/>
</dbReference>
<name>A0A7W7FQ80_9PSEU</name>
<dbReference type="EMBL" id="JACHMH010000001">
    <property type="protein sequence ID" value="MBB4673912.1"/>
    <property type="molecule type" value="Genomic_DNA"/>
</dbReference>
<protein>
    <recommendedName>
        <fullName evidence="3">NACHT domain-containing protein</fullName>
    </recommendedName>
</protein>
<dbReference type="AlphaFoldDB" id="A0A7W7FQ80"/>